<proteinExistence type="predicted"/>
<dbReference type="EMBL" id="QZBD01000141">
    <property type="protein sequence ID" value="THY26717.1"/>
    <property type="molecule type" value="Genomic_DNA"/>
</dbReference>
<protein>
    <submittedName>
        <fullName evidence="1">Uncharacterized protein</fullName>
    </submittedName>
</protein>
<organism evidence="1 2">
    <name type="scientific">Aureobasidium pullulans</name>
    <name type="common">Black yeast</name>
    <name type="synonym">Pullularia pullulans</name>
    <dbReference type="NCBI Taxonomy" id="5580"/>
    <lineage>
        <taxon>Eukaryota</taxon>
        <taxon>Fungi</taxon>
        <taxon>Dikarya</taxon>
        <taxon>Ascomycota</taxon>
        <taxon>Pezizomycotina</taxon>
        <taxon>Dothideomycetes</taxon>
        <taxon>Dothideomycetidae</taxon>
        <taxon>Dothideales</taxon>
        <taxon>Saccotheciaceae</taxon>
        <taxon>Aureobasidium</taxon>
    </lineage>
</organism>
<dbReference type="Proteomes" id="UP000306584">
    <property type="component" value="Unassembled WGS sequence"/>
</dbReference>
<gene>
    <name evidence="1" type="ORF">D6D01_04358</name>
</gene>
<name>A0A4S9LBN7_AURPU</name>
<reference evidence="1 2" key="1">
    <citation type="submission" date="2018-10" db="EMBL/GenBank/DDBJ databases">
        <title>Fifty Aureobasidium pullulans genomes reveal a recombining polyextremotolerant generalist.</title>
        <authorList>
            <person name="Gostincar C."/>
            <person name="Turk M."/>
            <person name="Zajc J."/>
            <person name="Gunde-Cimerman N."/>
        </authorList>
    </citation>
    <scope>NUCLEOTIDE SEQUENCE [LARGE SCALE GENOMIC DNA]</scope>
    <source>
        <strain evidence="1 2">EXF-6604</strain>
    </source>
</reference>
<comment type="caution">
    <text evidence="1">The sequence shown here is derived from an EMBL/GenBank/DDBJ whole genome shotgun (WGS) entry which is preliminary data.</text>
</comment>
<accession>A0A4S9LBN7</accession>
<dbReference type="AlphaFoldDB" id="A0A4S9LBN7"/>
<evidence type="ECO:0000313" key="2">
    <source>
        <dbReference type="Proteomes" id="UP000306584"/>
    </source>
</evidence>
<evidence type="ECO:0000313" key="1">
    <source>
        <dbReference type="EMBL" id="THY26717.1"/>
    </source>
</evidence>
<sequence>MPSGESRGFQSHPLVSSQGLVEIINPSMKFLLIHHPCSPYKPLKRGRQDGVCVPAPQMPQPSLSLPLVISDQHLGLRRAISRKSQGHNGRKRMAREDEVLLLRMSTIIVSTRRRRMCACLNLSQTLPNRAQADVDPRDTEFHWLKVSEHYSVPCLIRRVQQSLHPLLHVKEALPPPIMTTLYRQNS</sequence>